<feature type="non-terminal residue" evidence="1">
    <location>
        <position position="53"/>
    </location>
</feature>
<evidence type="ECO:0000313" key="1">
    <source>
        <dbReference type="EMBL" id="SVB26898.1"/>
    </source>
</evidence>
<name>A0A382CL00_9ZZZZ</name>
<organism evidence="1">
    <name type="scientific">marine metagenome</name>
    <dbReference type="NCBI Taxonomy" id="408172"/>
    <lineage>
        <taxon>unclassified sequences</taxon>
        <taxon>metagenomes</taxon>
        <taxon>ecological metagenomes</taxon>
    </lineage>
</organism>
<sequence length="53" mass="5706">MRLCRFEQAGKAQAGFYFDDNIVPVAGAANLVQAKSDLRADLPAGDDLLELLP</sequence>
<reference evidence="1" key="1">
    <citation type="submission" date="2018-05" db="EMBL/GenBank/DDBJ databases">
        <authorList>
            <person name="Lanie J.A."/>
            <person name="Ng W.-L."/>
            <person name="Kazmierczak K.M."/>
            <person name="Andrzejewski T.M."/>
            <person name="Davidsen T.M."/>
            <person name="Wayne K.J."/>
            <person name="Tettelin H."/>
            <person name="Glass J.I."/>
            <person name="Rusch D."/>
            <person name="Podicherti R."/>
            <person name="Tsui H.-C.T."/>
            <person name="Winkler M.E."/>
        </authorList>
    </citation>
    <scope>NUCLEOTIDE SEQUENCE</scope>
</reference>
<protein>
    <submittedName>
        <fullName evidence="1">Uncharacterized protein</fullName>
    </submittedName>
</protein>
<proteinExistence type="predicted"/>
<dbReference type="AlphaFoldDB" id="A0A382CL00"/>
<dbReference type="EMBL" id="UINC01035075">
    <property type="protein sequence ID" value="SVB26898.1"/>
    <property type="molecule type" value="Genomic_DNA"/>
</dbReference>
<gene>
    <name evidence="1" type="ORF">METZ01_LOCUS179752</name>
</gene>
<accession>A0A382CL00</accession>